<dbReference type="Gene3D" id="3.30.1370.10">
    <property type="entry name" value="K Homology domain, type 1"/>
    <property type="match status" value="2"/>
</dbReference>
<evidence type="ECO:0000256" key="2">
    <source>
        <dbReference type="PROSITE-ProRule" id="PRU00117"/>
    </source>
</evidence>
<dbReference type="OrthoDB" id="6777263at2759"/>
<evidence type="ECO:0000259" key="3">
    <source>
        <dbReference type="SMART" id="SM00322"/>
    </source>
</evidence>
<dbReference type="SUPFAM" id="SSF54791">
    <property type="entry name" value="Eukaryotic type KH-domain (KH-domain type I)"/>
    <property type="match status" value="2"/>
</dbReference>
<dbReference type="KEGG" id="gtt:GUITHDRAFT_133904"/>
<dbReference type="InterPro" id="IPR045071">
    <property type="entry name" value="BBP-like"/>
</dbReference>
<dbReference type="SMART" id="SM00322">
    <property type="entry name" value="KH"/>
    <property type="match status" value="2"/>
</dbReference>
<dbReference type="InterPro" id="IPR036612">
    <property type="entry name" value="KH_dom_type_1_sf"/>
</dbReference>
<proteinExistence type="predicted"/>
<protein>
    <recommendedName>
        <fullName evidence="3">K Homology domain-containing protein</fullName>
    </recommendedName>
</protein>
<gene>
    <name evidence="4" type="ORF">GUITHDRAFT_133904</name>
</gene>
<keyword evidence="1 2" id="KW-0694">RNA-binding</keyword>
<evidence type="ECO:0000256" key="1">
    <source>
        <dbReference type="ARBA" id="ARBA00022884"/>
    </source>
</evidence>
<dbReference type="RefSeq" id="XP_005839165.1">
    <property type="nucleotide sequence ID" value="XM_005839108.1"/>
</dbReference>
<dbReference type="EMBL" id="JH992973">
    <property type="protein sequence ID" value="EKX52185.1"/>
    <property type="molecule type" value="Genomic_DNA"/>
</dbReference>
<evidence type="ECO:0000313" key="5">
    <source>
        <dbReference type="EnsemblProtists" id="EKX52185"/>
    </source>
</evidence>
<dbReference type="HOGENOM" id="CLU_657983_0_0_1"/>
<dbReference type="EnsemblProtists" id="EKX52185">
    <property type="protein sequence ID" value="EKX52185"/>
    <property type="gene ID" value="GUITHDRAFT_133904"/>
</dbReference>
<dbReference type="PROSITE" id="PS50084">
    <property type="entry name" value="KH_TYPE_1"/>
    <property type="match status" value="1"/>
</dbReference>
<dbReference type="InterPro" id="IPR055256">
    <property type="entry name" value="KH_1_KHDC4/BBP-like"/>
</dbReference>
<name>L1JVF0_GUITC</name>
<dbReference type="STRING" id="905079.L1JVF0"/>
<reference evidence="5" key="3">
    <citation type="submission" date="2016-03" db="UniProtKB">
        <authorList>
            <consortium name="EnsemblProtists"/>
        </authorList>
    </citation>
    <scope>IDENTIFICATION</scope>
</reference>
<dbReference type="PANTHER" id="PTHR11208">
    <property type="entry name" value="RNA-BINDING PROTEIN RELATED"/>
    <property type="match status" value="1"/>
</dbReference>
<dbReference type="Proteomes" id="UP000011087">
    <property type="component" value="Unassembled WGS sequence"/>
</dbReference>
<dbReference type="eggNOG" id="KOG1588">
    <property type="taxonomic scope" value="Eukaryota"/>
</dbReference>
<sequence length="418" mass="46066">MIGGKRPRTSIQDDASVNKHLDMDTKKYLEELEYELERHRSKNEAERLPHSERLLLDEIDRVRQHLDASPEVPPWTAHEGEGISSVLESEEEISAGDVRAILKVFVPEECYGTTFHGDVRGGTSRGRLLGPSGQTIRWLQQESGCKIQLKGKNSLKLRDGQTWESLAEDPQHAHVLEDFHVWIQYEGPRERMAATFSKVLLLVKKIIHGEIVQPPSMGMSGSIGMSGSMGMALHEPQMKGSSMSSGYNDYSAGGMGPGSPPMFNTQVVHNREFGSLCRTSIKIFIPQKTPMGCSRGKLLGTRGSMLKQLMHETGCHLALRGRGSMKEDRDGDAKGANSEGELHVLADYEGPIAARDGALQNVVSLVRAVLTPANDLMTGMFGGNPSVRSSMSSGPMQQFSGMQMPFFDQGYDVFMSRF</sequence>
<dbReference type="GO" id="GO:0003723">
    <property type="term" value="F:RNA binding"/>
    <property type="evidence" value="ECO:0007669"/>
    <property type="project" value="UniProtKB-UniRule"/>
</dbReference>
<feature type="domain" description="K Homology" evidence="3">
    <location>
        <begin position="98"/>
        <end position="204"/>
    </location>
</feature>
<feature type="domain" description="K Homology" evidence="3">
    <location>
        <begin position="277"/>
        <end position="363"/>
    </location>
</feature>
<dbReference type="PaxDb" id="55529-EKX52185"/>
<reference evidence="4 6" key="1">
    <citation type="journal article" date="2012" name="Nature">
        <title>Algal genomes reveal evolutionary mosaicism and the fate of nucleomorphs.</title>
        <authorList>
            <consortium name="DOE Joint Genome Institute"/>
            <person name="Curtis B.A."/>
            <person name="Tanifuji G."/>
            <person name="Burki F."/>
            <person name="Gruber A."/>
            <person name="Irimia M."/>
            <person name="Maruyama S."/>
            <person name="Arias M.C."/>
            <person name="Ball S.G."/>
            <person name="Gile G.H."/>
            <person name="Hirakawa Y."/>
            <person name="Hopkins J.F."/>
            <person name="Kuo A."/>
            <person name="Rensing S.A."/>
            <person name="Schmutz J."/>
            <person name="Symeonidi A."/>
            <person name="Elias M."/>
            <person name="Eveleigh R.J."/>
            <person name="Herman E.K."/>
            <person name="Klute M.J."/>
            <person name="Nakayama T."/>
            <person name="Obornik M."/>
            <person name="Reyes-Prieto A."/>
            <person name="Armbrust E.V."/>
            <person name="Aves S.J."/>
            <person name="Beiko R.G."/>
            <person name="Coutinho P."/>
            <person name="Dacks J.B."/>
            <person name="Durnford D.G."/>
            <person name="Fast N.M."/>
            <person name="Green B.R."/>
            <person name="Grisdale C.J."/>
            <person name="Hempel F."/>
            <person name="Henrissat B."/>
            <person name="Hoppner M.P."/>
            <person name="Ishida K."/>
            <person name="Kim E."/>
            <person name="Koreny L."/>
            <person name="Kroth P.G."/>
            <person name="Liu Y."/>
            <person name="Malik S.B."/>
            <person name="Maier U.G."/>
            <person name="McRose D."/>
            <person name="Mock T."/>
            <person name="Neilson J.A."/>
            <person name="Onodera N.T."/>
            <person name="Poole A.M."/>
            <person name="Pritham E.J."/>
            <person name="Richards T.A."/>
            <person name="Rocap G."/>
            <person name="Roy S.W."/>
            <person name="Sarai C."/>
            <person name="Schaack S."/>
            <person name="Shirato S."/>
            <person name="Slamovits C.H."/>
            <person name="Spencer D.F."/>
            <person name="Suzuki S."/>
            <person name="Worden A.Z."/>
            <person name="Zauner S."/>
            <person name="Barry K."/>
            <person name="Bell C."/>
            <person name="Bharti A.K."/>
            <person name="Crow J.A."/>
            <person name="Grimwood J."/>
            <person name="Kramer R."/>
            <person name="Lindquist E."/>
            <person name="Lucas S."/>
            <person name="Salamov A."/>
            <person name="McFadden G.I."/>
            <person name="Lane C.E."/>
            <person name="Keeling P.J."/>
            <person name="Gray M.W."/>
            <person name="Grigoriev I.V."/>
            <person name="Archibald J.M."/>
        </authorList>
    </citation>
    <scope>NUCLEOTIDE SEQUENCE</scope>
    <source>
        <strain evidence="4 6">CCMP2712</strain>
    </source>
</reference>
<reference evidence="6" key="2">
    <citation type="submission" date="2012-11" db="EMBL/GenBank/DDBJ databases">
        <authorList>
            <person name="Kuo A."/>
            <person name="Curtis B.A."/>
            <person name="Tanifuji G."/>
            <person name="Burki F."/>
            <person name="Gruber A."/>
            <person name="Irimia M."/>
            <person name="Maruyama S."/>
            <person name="Arias M.C."/>
            <person name="Ball S.G."/>
            <person name="Gile G.H."/>
            <person name="Hirakawa Y."/>
            <person name="Hopkins J.F."/>
            <person name="Rensing S.A."/>
            <person name="Schmutz J."/>
            <person name="Symeonidi A."/>
            <person name="Elias M."/>
            <person name="Eveleigh R.J."/>
            <person name="Herman E.K."/>
            <person name="Klute M.J."/>
            <person name="Nakayama T."/>
            <person name="Obornik M."/>
            <person name="Reyes-Prieto A."/>
            <person name="Armbrust E.V."/>
            <person name="Aves S.J."/>
            <person name="Beiko R.G."/>
            <person name="Coutinho P."/>
            <person name="Dacks J.B."/>
            <person name="Durnford D.G."/>
            <person name="Fast N.M."/>
            <person name="Green B.R."/>
            <person name="Grisdale C."/>
            <person name="Hempe F."/>
            <person name="Henrissat B."/>
            <person name="Hoppner M.P."/>
            <person name="Ishida K.-I."/>
            <person name="Kim E."/>
            <person name="Koreny L."/>
            <person name="Kroth P.G."/>
            <person name="Liu Y."/>
            <person name="Malik S.-B."/>
            <person name="Maier U.G."/>
            <person name="McRose D."/>
            <person name="Mock T."/>
            <person name="Neilson J.A."/>
            <person name="Onodera N.T."/>
            <person name="Poole A.M."/>
            <person name="Pritham E.J."/>
            <person name="Richards T.A."/>
            <person name="Rocap G."/>
            <person name="Roy S.W."/>
            <person name="Sarai C."/>
            <person name="Schaack S."/>
            <person name="Shirato S."/>
            <person name="Slamovits C.H."/>
            <person name="Spencer D.F."/>
            <person name="Suzuki S."/>
            <person name="Worden A.Z."/>
            <person name="Zauner S."/>
            <person name="Barry K."/>
            <person name="Bell C."/>
            <person name="Bharti A.K."/>
            <person name="Crow J.A."/>
            <person name="Grimwood J."/>
            <person name="Kramer R."/>
            <person name="Lindquist E."/>
            <person name="Lucas S."/>
            <person name="Salamov A."/>
            <person name="McFadden G.I."/>
            <person name="Lane C.E."/>
            <person name="Keeling P.J."/>
            <person name="Gray M.W."/>
            <person name="Grigoriev I.V."/>
            <person name="Archibald J.M."/>
        </authorList>
    </citation>
    <scope>NUCLEOTIDE SEQUENCE</scope>
    <source>
        <strain evidence="6">CCMP2712</strain>
    </source>
</reference>
<dbReference type="InterPro" id="IPR004087">
    <property type="entry name" value="KH_dom"/>
</dbReference>
<dbReference type="AlphaFoldDB" id="L1JVF0"/>
<dbReference type="Pfam" id="PF22675">
    <property type="entry name" value="KH-I_KHDC4-BBP"/>
    <property type="match status" value="2"/>
</dbReference>
<dbReference type="OMA" id="IWALAMM"/>
<evidence type="ECO:0000313" key="6">
    <source>
        <dbReference type="Proteomes" id="UP000011087"/>
    </source>
</evidence>
<accession>L1JVF0</accession>
<keyword evidence="6" id="KW-1185">Reference proteome</keyword>
<dbReference type="GeneID" id="17309044"/>
<evidence type="ECO:0000313" key="4">
    <source>
        <dbReference type="EMBL" id="EKX52185.1"/>
    </source>
</evidence>
<organism evidence="4">
    <name type="scientific">Guillardia theta (strain CCMP2712)</name>
    <name type="common">Cryptophyte</name>
    <dbReference type="NCBI Taxonomy" id="905079"/>
    <lineage>
        <taxon>Eukaryota</taxon>
        <taxon>Cryptophyceae</taxon>
        <taxon>Pyrenomonadales</taxon>
        <taxon>Geminigeraceae</taxon>
        <taxon>Guillardia</taxon>
    </lineage>
</organism>